<evidence type="ECO:0000313" key="5">
    <source>
        <dbReference type="Proteomes" id="UP001154078"/>
    </source>
</evidence>
<evidence type="ECO:0000256" key="1">
    <source>
        <dbReference type="ARBA" id="ARBA00022737"/>
    </source>
</evidence>
<dbReference type="Pfam" id="PF12796">
    <property type="entry name" value="Ank_2"/>
    <property type="match status" value="2"/>
</dbReference>
<dbReference type="Pfam" id="PF13857">
    <property type="entry name" value="Ank_5"/>
    <property type="match status" value="1"/>
</dbReference>
<accession>A0A9P0B568</accession>
<feature type="repeat" description="ANK" evidence="3">
    <location>
        <begin position="552"/>
        <end position="586"/>
    </location>
</feature>
<organism evidence="4 5">
    <name type="scientific">Brassicogethes aeneus</name>
    <name type="common">Rape pollen beetle</name>
    <name type="synonym">Meligethes aeneus</name>
    <dbReference type="NCBI Taxonomy" id="1431903"/>
    <lineage>
        <taxon>Eukaryota</taxon>
        <taxon>Metazoa</taxon>
        <taxon>Ecdysozoa</taxon>
        <taxon>Arthropoda</taxon>
        <taxon>Hexapoda</taxon>
        <taxon>Insecta</taxon>
        <taxon>Pterygota</taxon>
        <taxon>Neoptera</taxon>
        <taxon>Endopterygota</taxon>
        <taxon>Coleoptera</taxon>
        <taxon>Polyphaga</taxon>
        <taxon>Cucujiformia</taxon>
        <taxon>Nitidulidae</taxon>
        <taxon>Meligethinae</taxon>
        <taxon>Brassicogethes</taxon>
    </lineage>
</organism>
<gene>
    <name evidence="4" type="ORF">MELIAE_LOCUS6051</name>
</gene>
<reference evidence="4" key="1">
    <citation type="submission" date="2021-12" db="EMBL/GenBank/DDBJ databases">
        <authorList>
            <person name="King R."/>
        </authorList>
    </citation>
    <scope>NUCLEOTIDE SEQUENCE</scope>
</reference>
<dbReference type="OrthoDB" id="3246549at2759"/>
<dbReference type="PROSITE" id="PS50088">
    <property type="entry name" value="ANK_REPEAT"/>
    <property type="match status" value="4"/>
</dbReference>
<dbReference type="SMART" id="SM00248">
    <property type="entry name" value="ANK"/>
    <property type="match status" value="8"/>
</dbReference>
<feature type="repeat" description="ANK" evidence="3">
    <location>
        <begin position="132"/>
        <end position="164"/>
    </location>
</feature>
<dbReference type="FunFam" id="1.25.40.20:FF:000466">
    <property type="entry name" value="Mann-cup, isoform B"/>
    <property type="match status" value="1"/>
</dbReference>
<dbReference type="InterPro" id="IPR036770">
    <property type="entry name" value="Ankyrin_rpt-contain_sf"/>
</dbReference>
<protein>
    <submittedName>
        <fullName evidence="4">Uncharacterized protein</fullName>
    </submittedName>
</protein>
<dbReference type="EMBL" id="OV121135">
    <property type="protein sequence ID" value="CAH0554463.1"/>
    <property type="molecule type" value="Genomic_DNA"/>
</dbReference>
<evidence type="ECO:0000313" key="4">
    <source>
        <dbReference type="EMBL" id="CAH0554463.1"/>
    </source>
</evidence>
<dbReference type="Gene3D" id="1.25.40.20">
    <property type="entry name" value="Ankyrin repeat-containing domain"/>
    <property type="match status" value="3"/>
</dbReference>
<dbReference type="PANTHER" id="PTHR24173:SF82">
    <property type="entry name" value="FI19351P1"/>
    <property type="match status" value="1"/>
</dbReference>
<sequence>MLRKSDPVNERDNIFHELIEECKNAAPGARLSYQLRNKLEKLPEETRRDIVNRVKVGCSPLFISCMKGQAEIVEFLIVKCGANLEQRGLYEVQEDRSTHIVTPLWCAAVSGMLPVVEVLLQHKADINAVSDTGSTPVRSACFMTHLEIVKYLVMHGADINRPNYNGGTCLINSVQSAPLCFFLLESGADVNARDIQNKTALHYAIQEHRLETTQLLLMNNADYEAKSRYGDDALQMACLKGAVQIFKYLETEIRYPPEKLANAYELMGATYLDEHNDLVEALYYWKMGLAIRQRHNLMKKRPVMPPREGYRYKKEFETFEELENISTDLDAIRTQSLMIAERILGPHHKDTIFRLMYRGAAYADVMRYQHSIDLWRRALEIRIEKDSILYTDTCFTAQAIVRLMIDFNEKSSISQSDNNAQRFQDIVATFKIMTRDLEEMRRLLTIRPVYKRQAEFFDKVLKCITHLIYLMIDTAKTEEQKKTVNNLITDLVRKNIKSVTNEDSIMHLCVSIMNTIRSSYFTDEEPIMIFPHRGVIKTLLDIGAPINAKNDHGSTPLHVASAPWNYSEWLIKLLLSYGAHIDQPNVSGNTAASEILKNAKNNESDIQILDYIKLSCLCATVITKYQIPYKNQLPKTLEQFVQLHEAK</sequence>
<dbReference type="SUPFAM" id="SSF48403">
    <property type="entry name" value="Ankyrin repeat"/>
    <property type="match status" value="2"/>
</dbReference>
<dbReference type="InterPro" id="IPR002110">
    <property type="entry name" value="Ankyrin_rpt"/>
</dbReference>
<evidence type="ECO:0000256" key="3">
    <source>
        <dbReference type="PROSITE-ProRule" id="PRU00023"/>
    </source>
</evidence>
<dbReference type="AlphaFoldDB" id="A0A9P0B568"/>
<dbReference type="PANTHER" id="PTHR24173">
    <property type="entry name" value="ANKYRIN REPEAT CONTAINING"/>
    <property type="match status" value="1"/>
</dbReference>
<proteinExistence type="predicted"/>
<dbReference type="PROSITE" id="PS50297">
    <property type="entry name" value="ANK_REP_REGION"/>
    <property type="match status" value="3"/>
</dbReference>
<keyword evidence="5" id="KW-1185">Reference proteome</keyword>
<evidence type="ECO:0000256" key="2">
    <source>
        <dbReference type="ARBA" id="ARBA00023043"/>
    </source>
</evidence>
<feature type="repeat" description="ANK" evidence="3">
    <location>
        <begin position="196"/>
        <end position="228"/>
    </location>
</feature>
<name>A0A9P0B568_BRAAE</name>
<keyword evidence="1" id="KW-0677">Repeat</keyword>
<keyword evidence="2 3" id="KW-0040">ANK repeat</keyword>
<feature type="repeat" description="ANK" evidence="3">
    <location>
        <begin position="99"/>
        <end position="131"/>
    </location>
</feature>
<dbReference type="Proteomes" id="UP001154078">
    <property type="component" value="Chromosome 4"/>
</dbReference>